<dbReference type="InterPro" id="IPR000873">
    <property type="entry name" value="AMP-dep_synth/lig_dom"/>
</dbReference>
<dbReference type="GO" id="GO:0000038">
    <property type="term" value="P:very long-chain fatty acid metabolic process"/>
    <property type="evidence" value="ECO:0007669"/>
    <property type="project" value="Ensembl"/>
</dbReference>
<keyword evidence="6" id="KW-0812">Transmembrane</keyword>
<evidence type="ECO:0000259" key="19">
    <source>
        <dbReference type="Pfam" id="PF13193"/>
    </source>
</evidence>
<keyword evidence="3" id="KW-0813">Transport</keyword>
<keyword evidence="12" id="KW-0472">Membrane</keyword>
<keyword evidence="11" id="KW-0443">Lipid metabolism</keyword>
<reference evidence="20 21" key="1">
    <citation type="journal article" date="2011" name="Proc. Natl. Acad. Sci. U.S.A.">
        <title>Genetic diversity and population structure of the endangered marsupial Sarcophilus harrisii (Tasmanian devil).</title>
        <authorList>
            <person name="Miller W."/>
            <person name="Hayes V.M."/>
            <person name="Ratan A."/>
            <person name="Petersen D.C."/>
            <person name="Wittekindt N.E."/>
            <person name="Miller J."/>
            <person name="Walenz B."/>
            <person name="Knight J."/>
            <person name="Qi J."/>
            <person name="Zhao F."/>
            <person name="Wang Q."/>
            <person name="Bedoya-Reina O.C."/>
            <person name="Katiyar N."/>
            <person name="Tomsho L.P."/>
            <person name="Kasson L.M."/>
            <person name="Hardie R.A."/>
            <person name="Woodbridge P."/>
            <person name="Tindall E.A."/>
            <person name="Bertelsen M.F."/>
            <person name="Dixon D."/>
            <person name="Pyecroft S."/>
            <person name="Helgen K.M."/>
            <person name="Lesk A.M."/>
            <person name="Pringle T.H."/>
            <person name="Patterson N."/>
            <person name="Zhang Y."/>
            <person name="Kreiss A."/>
            <person name="Woods G.M."/>
            <person name="Jones M.E."/>
            <person name="Schuster S.C."/>
        </authorList>
    </citation>
    <scope>NUCLEOTIDE SEQUENCE [LARGE SCALE GENOMIC DNA]</scope>
</reference>
<dbReference type="PROSITE" id="PS00455">
    <property type="entry name" value="AMP_BINDING"/>
    <property type="match status" value="1"/>
</dbReference>
<comment type="catalytic activity">
    <reaction evidence="13">
        <text>a long-chain fatty acid + ATP + CoA = a long-chain fatty acyl-CoA + AMP + diphosphate</text>
        <dbReference type="Rhea" id="RHEA:15421"/>
        <dbReference type="ChEBI" id="CHEBI:30616"/>
        <dbReference type="ChEBI" id="CHEBI:33019"/>
        <dbReference type="ChEBI" id="CHEBI:57287"/>
        <dbReference type="ChEBI" id="CHEBI:57560"/>
        <dbReference type="ChEBI" id="CHEBI:83139"/>
        <dbReference type="ChEBI" id="CHEBI:456215"/>
        <dbReference type="EC" id="6.2.1.3"/>
    </reaction>
    <physiologicalReaction direction="left-to-right" evidence="13">
        <dbReference type="Rhea" id="RHEA:15422"/>
    </physiologicalReaction>
</comment>
<dbReference type="GO" id="GO:0031957">
    <property type="term" value="F:very long-chain fatty acid-CoA ligase activity"/>
    <property type="evidence" value="ECO:0007669"/>
    <property type="project" value="Ensembl"/>
</dbReference>
<dbReference type="Ensembl" id="ENSSHAT00000003481.2">
    <property type="protein sequence ID" value="ENSSHAP00000003445.2"/>
    <property type="gene ID" value="ENSSHAG00000003027.2"/>
</dbReference>
<dbReference type="PANTHER" id="PTHR43107:SF25">
    <property type="entry name" value="LONG-CHAIN FATTY ACID TRANSPORT PROTEIN 5"/>
    <property type="match status" value="1"/>
</dbReference>
<comment type="subcellular location">
    <subcellularLocation>
        <location evidence="1">Cell membrane</location>
        <topology evidence="1">Multi-pass membrane protein</topology>
    </subcellularLocation>
</comment>
<dbReference type="GO" id="GO:0006699">
    <property type="term" value="P:bile acid biosynthetic process"/>
    <property type="evidence" value="ECO:0007669"/>
    <property type="project" value="Ensembl"/>
</dbReference>
<reference evidence="20" key="3">
    <citation type="submission" date="2025-09" db="UniProtKB">
        <authorList>
            <consortium name="Ensembl"/>
        </authorList>
    </citation>
    <scope>IDENTIFICATION</scope>
</reference>
<comment type="catalytic activity">
    <reaction evidence="15">
        <text>a very long-chain fatty acid + ATP + CoA = a very long-chain fatty acyl-CoA + AMP + diphosphate</text>
        <dbReference type="Rhea" id="RHEA:54536"/>
        <dbReference type="ChEBI" id="CHEBI:30616"/>
        <dbReference type="ChEBI" id="CHEBI:33019"/>
        <dbReference type="ChEBI" id="CHEBI:57287"/>
        <dbReference type="ChEBI" id="CHEBI:58950"/>
        <dbReference type="ChEBI" id="CHEBI:138261"/>
        <dbReference type="ChEBI" id="CHEBI:456215"/>
    </reaction>
    <physiologicalReaction direction="left-to-right" evidence="15">
        <dbReference type="Rhea" id="RHEA:54537"/>
    </physiologicalReaction>
</comment>
<evidence type="ECO:0000256" key="13">
    <source>
        <dbReference type="ARBA" id="ARBA00024484"/>
    </source>
</evidence>
<dbReference type="GO" id="GO:0004467">
    <property type="term" value="F:long-chain fatty acid-CoA ligase activity"/>
    <property type="evidence" value="ECO:0007669"/>
    <property type="project" value="UniProtKB-EC"/>
</dbReference>
<keyword evidence="21" id="KW-1185">Reference proteome</keyword>
<feature type="domain" description="AMP-dependent synthetase/ligase" evidence="18">
    <location>
        <begin position="94"/>
        <end position="425"/>
    </location>
</feature>
<keyword evidence="8" id="KW-0276">Fatty acid metabolism</keyword>
<dbReference type="Pfam" id="PF00501">
    <property type="entry name" value="AMP-binding"/>
    <property type="match status" value="1"/>
</dbReference>
<protein>
    <recommendedName>
        <fullName evidence="14">long-chain-fatty-acid--CoA ligase</fullName>
        <ecNumber evidence="14">6.2.1.3</ecNumber>
    </recommendedName>
    <alternativeName>
        <fullName evidence="16">Long-chain-fatty-acid--CoA ligase</fullName>
    </alternativeName>
</protein>
<dbReference type="Proteomes" id="UP000007648">
    <property type="component" value="Unassembled WGS sequence"/>
</dbReference>
<dbReference type="GO" id="GO:0044539">
    <property type="term" value="P:long-chain fatty acid import into cell"/>
    <property type="evidence" value="ECO:0007669"/>
    <property type="project" value="TreeGrafter"/>
</dbReference>
<evidence type="ECO:0000259" key="18">
    <source>
        <dbReference type="Pfam" id="PF00501"/>
    </source>
</evidence>
<keyword evidence="7" id="KW-0547">Nucleotide-binding</keyword>
<evidence type="ECO:0000256" key="14">
    <source>
        <dbReference type="ARBA" id="ARBA00026121"/>
    </source>
</evidence>
<evidence type="ECO:0000256" key="12">
    <source>
        <dbReference type="ARBA" id="ARBA00023136"/>
    </source>
</evidence>
<keyword evidence="10" id="KW-0445">Lipid transport</keyword>
<evidence type="ECO:0000256" key="8">
    <source>
        <dbReference type="ARBA" id="ARBA00022832"/>
    </source>
</evidence>
<feature type="domain" description="AMP-binding enzyme C-terminal" evidence="19">
    <location>
        <begin position="539"/>
        <end position="615"/>
    </location>
</feature>
<evidence type="ECO:0000313" key="21">
    <source>
        <dbReference type="Proteomes" id="UP000007648"/>
    </source>
</evidence>
<dbReference type="InterPro" id="IPR045851">
    <property type="entry name" value="AMP-bd_C_sf"/>
</dbReference>
<dbReference type="GO" id="GO:0005324">
    <property type="term" value="F:long-chain fatty acid transmembrane transporter activity"/>
    <property type="evidence" value="ECO:0007669"/>
    <property type="project" value="Ensembl"/>
</dbReference>
<keyword evidence="9" id="KW-1133">Transmembrane helix</keyword>
<evidence type="ECO:0000313" key="20">
    <source>
        <dbReference type="Ensembl" id="ENSSHAP00000003445.2"/>
    </source>
</evidence>
<name>G3VJU0_SARHA</name>
<dbReference type="Pfam" id="PF13193">
    <property type="entry name" value="AMP-binding_C"/>
    <property type="match status" value="1"/>
</dbReference>
<dbReference type="GeneTree" id="ENSGT00940000157947"/>
<proteinExistence type="inferred from homology"/>
<dbReference type="GO" id="GO:0005886">
    <property type="term" value="C:plasma membrane"/>
    <property type="evidence" value="ECO:0007669"/>
    <property type="project" value="UniProtKB-SubCell"/>
</dbReference>
<dbReference type="Gene3D" id="3.30.300.30">
    <property type="match status" value="1"/>
</dbReference>
<keyword evidence="5" id="KW-0436">Ligase</keyword>
<dbReference type="STRING" id="9305.ENSSHAP00000003445"/>
<dbReference type="EC" id="6.2.1.3" evidence="14"/>
<evidence type="ECO:0000256" key="16">
    <source>
        <dbReference type="ARBA" id="ARBA00041297"/>
    </source>
</evidence>
<dbReference type="GO" id="GO:0005789">
    <property type="term" value="C:endoplasmic reticulum membrane"/>
    <property type="evidence" value="ECO:0007669"/>
    <property type="project" value="Ensembl"/>
</dbReference>
<evidence type="ECO:0000256" key="9">
    <source>
        <dbReference type="ARBA" id="ARBA00022989"/>
    </source>
</evidence>
<reference evidence="20" key="2">
    <citation type="submission" date="2025-08" db="UniProtKB">
        <authorList>
            <consortium name="Ensembl"/>
        </authorList>
    </citation>
    <scope>IDENTIFICATION</scope>
</reference>
<dbReference type="InterPro" id="IPR042099">
    <property type="entry name" value="ANL_N_sf"/>
</dbReference>
<dbReference type="FunFam" id="3.30.300.30:FF:000002">
    <property type="entry name" value="Long-chain fatty acid transport protein 1"/>
    <property type="match status" value="1"/>
</dbReference>
<evidence type="ECO:0000256" key="2">
    <source>
        <dbReference type="ARBA" id="ARBA00006432"/>
    </source>
</evidence>
<keyword evidence="4" id="KW-1003">Cell membrane</keyword>
<dbReference type="GO" id="GO:0000166">
    <property type="term" value="F:nucleotide binding"/>
    <property type="evidence" value="ECO:0007669"/>
    <property type="project" value="UniProtKB-KW"/>
</dbReference>
<evidence type="ECO:0000256" key="10">
    <source>
        <dbReference type="ARBA" id="ARBA00023055"/>
    </source>
</evidence>
<dbReference type="FunCoup" id="G3VJU0">
    <property type="interactions" value="244"/>
</dbReference>
<dbReference type="Gene3D" id="3.40.50.12780">
    <property type="entry name" value="N-terminal domain of ligase-like"/>
    <property type="match status" value="1"/>
</dbReference>
<organism evidence="20 21">
    <name type="scientific">Sarcophilus harrisii</name>
    <name type="common">Tasmanian devil</name>
    <name type="synonym">Sarcophilus laniarius</name>
    <dbReference type="NCBI Taxonomy" id="9305"/>
    <lineage>
        <taxon>Eukaryota</taxon>
        <taxon>Metazoa</taxon>
        <taxon>Chordata</taxon>
        <taxon>Craniata</taxon>
        <taxon>Vertebrata</taxon>
        <taxon>Euteleostomi</taxon>
        <taxon>Mammalia</taxon>
        <taxon>Metatheria</taxon>
        <taxon>Dasyuromorphia</taxon>
        <taxon>Dasyuridae</taxon>
        <taxon>Sarcophilus</taxon>
    </lineage>
</organism>
<accession>G3VJU0</accession>
<evidence type="ECO:0000256" key="15">
    <source>
        <dbReference type="ARBA" id="ARBA00036527"/>
    </source>
</evidence>
<dbReference type="eggNOG" id="KOG1179">
    <property type="taxonomic scope" value="Eukaryota"/>
</dbReference>
<evidence type="ECO:0000256" key="1">
    <source>
        <dbReference type="ARBA" id="ARBA00004651"/>
    </source>
</evidence>
<comment type="similarity">
    <text evidence="2">Belongs to the ATP-dependent AMP-binding enzyme family.</text>
</comment>
<evidence type="ECO:0000256" key="5">
    <source>
        <dbReference type="ARBA" id="ARBA00022598"/>
    </source>
</evidence>
<sequence length="663" mass="73008">MGAGNHGATMGPRGAALLVLLAPATLWLLPWPWLWPWLLPALGLPWLLRRLPEALARRFPGWLRWLPEDLAFVGHILYVNLVCKGSFPSFVDMLEARARARPDRLLVVDAASGRQVSLGEMDRRSCQVARAMGAALHGAVGLKEGDVAALFFLGPRGISALTLCFGLGKLGCQVAWISPHIRGPPLLHAVCSAGSCVLVADPELQEAVETILPELTAKGVRCFYLSSTSPTKGVEPLQDLIEAASSDPVPRQIRAGVTSKSAALYIYTSGTTGFPKPVIYNHNRIFLTSLTLRTCRVFQNDVVYTALPLYHAAALMVCIMGSLELGCTCILAPKFSASRLWDDCRKYQVTVIQYIGEVLRYLCNTPERSCDRDHQVRLAIGNGLRQEVWKEFLQRFGPIRIYEVYGSTEGNIGFINYIGRIGAIGKTSPLLKLLTPFELIQFDMETEKPIRDKKGRCIPVGPGETGLLVGRITSLSPFLGYRGSAEQTEKKLLRDVLRPGDVYFNSGDLLSIDVDGFLYFQDRIGDTFRWKGENVATREVEGVLSSVDFLEEVNVYGVPVPGCEGKIGMAAVRLKPGKAFDGQKLYGFIQKALPAYAAPHFIRIRDSLEITGSFKLTKSRLVAEGFDLSAIPEPLYMLDRKSGTFQPLTPDMHRAILDGSIRL</sequence>
<evidence type="ECO:0000256" key="7">
    <source>
        <dbReference type="ARBA" id="ARBA00022741"/>
    </source>
</evidence>
<evidence type="ECO:0000256" key="6">
    <source>
        <dbReference type="ARBA" id="ARBA00022692"/>
    </source>
</evidence>
<dbReference type="FunFam" id="3.40.50.12780:FF:000005">
    <property type="entry name" value="Solute carrier family 27 member 6"/>
    <property type="match status" value="1"/>
</dbReference>
<dbReference type="SUPFAM" id="SSF56801">
    <property type="entry name" value="Acetyl-CoA synthetase-like"/>
    <property type="match status" value="1"/>
</dbReference>
<dbReference type="GO" id="GO:0047747">
    <property type="term" value="F:cholate-CoA ligase activity"/>
    <property type="evidence" value="ECO:0007669"/>
    <property type="project" value="Ensembl"/>
</dbReference>
<evidence type="ECO:0000256" key="4">
    <source>
        <dbReference type="ARBA" id="ARBA00022475"/>
    </source>
</evidence>
<dbReference type="PANTHER" id="PTHR43107">
    <property type="entry name" value="LONG-CHAIN FATTY ACID TRANSPORT PROTEIN"/>
    <property type="match status" value="1"/>
</dbReference>
<evidence type="ECO:0000256" key="11">
    <source>
        <dbReference type="ARBA" id="ARBA00023098"/>
    </source>
</evidence>
<dbReference type="InterPro" id="IPR020845">
    <property type="entry name" value="AMP-binding_CS"/>
</dbReference>
<dbReference type="HOGENOM" id="CLU_000022_46_1_1"/>
<comment type="catalytic activity">
    <reaction evidence="17">
        <text>tetracosanoate + ATP + CoA = tetracosanoyl-CoA + AMP + diphosphate</text>
        <dbReference type="Rhea" id="RHEA:33639"/>
        <dbReference type="ChEBI" id="CHEBI:30616"/>
        <dbReference type="ChEBI" id="CHEBI:31014"/>
        <dbReference type="ChEBI" id="CHEBI:33019"/>
        <dbReference type="ChEBI" id="CHEBI:57287"/>
        <dbReference type="ChEBI" id="CHEBI:65052"/>
        <dbReference type="ChEBI" id="CHEBI:456215"/>
    </reaction>
    <physiologicalReaction direction="left-to-right" evidence="17">
        <dbReference type="Rhea" id="RHEA:33640"/>
    </physiologicalReaction>
</comment>
<dbReference type="InParanoid" id="G3VJU0"/>
<dbReference type="AlphaFoldDB" id="G3VJU0"/>
<gene>
    <name evidence="20" type="primary">SLC27A5</name>
</gene>
<evidence type="ECO:0000256" key="17">
    <source>
        <dbReference type="ARBA" id="ARBA00048666"/>
    </source>
</evidence>
<dbReference type="InterPro" id="IPR025110">
    <property type="entry name" value="AMP-bd_C"/>
</dbReference>
<evidence type="ECO:0000256" key="3">
    <source>
        <dbReference type="ARBA" id="ARBA00022448"/>
    </source>
</evidence>